<dbReference type="InterPro" id="IPR013830">
    <property type="entry name" value="SGNH_hydro"/>
</dbReference>
<evidence type="ECO:0000313" key="3">
    <source>
        <dbReference type="EMBL" id="GAA2081065.1"/>
    </source>
</evidence>
<name>A0ABN2W3W1_9ACTN</name>
<keyword evidence="4" id="KW-1185">Reference proteome</keyword>
<evidence type="ECO:0000313" key="4">
    <source>
        <dbReference type="Proteomes" id="UP001501480"/>
    </source>
</evidence>
<dbReference type="InterPro" id="IPR036514">
    <property type="entry name" value="SGNH_hydro_sf"/>
</dbReference>
<feature type="signal peptide" evidence="1">
    <location>
        <begin position="1"/>
        <end position="27"/>
    </location>
</feature>
<sequence>MARPRLRPAVLAATGLLLLASALTSPAAATTDPAPTPPPFRHYVALGDSYTAGPLVPVQLPGPLGCFRSSANYPAFLAAALRVKTFTDVSCSAARTEHLFTSQTANLPGGLPENVNAPQLLALTPETPCRDRFTVDGVDTKIRDARAIRGNVEEALAAIAERAPMATVVVVNYLRILPETGACADVPFAAGDYAWGNEVHRTLNTSLREAARTHGATYVDMYARSDGRDACAGPLVRWVNGANVSPLALNFHPFRSGMRAIADGTHRELTGRALPPVLPTPQLLKRLPAVVDVDGLLDYVAQGGQVPDQVVDDLPSRDATPSRSELLGPTVNPVLDEVRKALVAAEGLLSGAR</sequence>
<dbReference type="RefSeq" id="WP_344328299.1">
    <property type="nucleotide sequence ID" value="NZ_BAAAPY010000007.1"/>
</dbReference>
<feature type="chain" id="PRO_5046532484" description="SGNH hydrolase-type esterase domain-containing protein" evidence="1">
    <location>
        <begin position="28"/>
        <end position="353"/>
    </location>
</feature>
<dbReference type="SUPFAM" id="SSF52266">
    <property type="entry name" value="SGNH hydrolase"/>
    <property type="match status" value="1"/>
</dbReference>
<reference evidence="3 4" key="1">
    <citation type="journal article" date="2019" name="Int. J. Syst. Evol. Microbiol.">
        <title>The Global Catalogue of Microorganisms (GCM) 10K type strain sequencing project: providing services to taxonomists for standard genome sequencing and annotation.</title>
        <authorList>
            <consortium name="The Broad Institute Genomics Platform"/>
            <consortium name="The Broad Institute Genome Sequencing Center for Infectious Disease"/>
            <person name="Wu L."/>
            <person name="Ma J."/>
        </authorList>
    </citation>
    <scope>NUCLEOTIDE SEQUENCE [LARGE SCALE GENOMIC DNA]</scope>
    <source>
        <strain evidence="3 4">JCM 15749</strain>
    </source>
</reference>
<comment type="caution">
    <text evidence="3">The sequence shown here is derived from an EMBL/GenBank/DDBJ whole genome shotgun (WGS) entry which is preliminary data.</text>
</comment>
<evidence type="ECO:0000259" key="2">
    <source>
        <dbReference type="Pfam" id="PF13472"/>
    </source>
</evidence>
<protein>
    <recommendedName>
        <fullName evidence="2">SGNH hydrolase-type esterase domain-containing protein</fullName>
    </recommendedName>
</protein>
<feature type="domain" description="SGNH hydrolase-type esterase" evidence="2">
    <location>
        <begin position="45"/>
        <end position="259"/>
    </location>
</feature>
<accession>A0ABN2W3W1</accession>
<dbReference type="PANTHER" id="PTHR37981">
    <property type="entry name" value="LIPASE 2"/>
    <property type="match status" value="1"/>
</dbReference>
<dbReference type="CDD" id="cd01823">
    <property type="entry name" value="SEST_like"/>
    <property type="match status" value="1"/>
</dbReference>
<evidence type="ECO:0000256" key="1">
    <source>
        <dbReference type="SAM" id="SignalP"/>
    </source>
</evidence>
<dbReference type="Proteomes" id="UP001501480">
    <property type="component" value="Unassembled WGS sequence"/>
</dbReference>
<dbReference type="InterPro" id="IPR037460">
    <property type="entry name" value="SEST-like"/>
</dbReference>
<dbReference type="EMBL" id="BAAAPY010000007">
    <property type="protein sequence ID" value="GAA2081065.1"/>
    <property type="molecule type" value="Genomic_DNA"/>
</dbReference>
<organism evidence="3 4">
    <name type="scientific">Aeromicrobium halocynthiae</name>
    <dbReference type="NCBI Taxonomy" id="560557"/>
    <lineage>
        <taxon>Bacteria</taxon>
        <taxon>Bacillati</taxon>
        <taxon>Actinomycetota</taxon>
        <taxon>Actinomycetes</taxon>
        <taxon>Propionibacteriales</taxon>
        <taxon>Nocardioidaceae</taxon>
        <taxon>Aeromicrobium</taxon>
    </lineage>
</organism>
<gene>
    <name evidence="3" type="ORF">GCM10009821_22060</name>
</gene>
<dbReference type="Gene3D" id="3.40.50.1110">
    <property type="entry name" value="SGNH hydrolase"/>
    <property type="match status" value="1"/>
</dbReference>
<dbReference type="PANTHER" id="PTHR37981:SF1">
    <property type="entry name" value="SGNH HYDROLASE-TYPE ESTERASE DOMAIN-CONTAINING PROTEIN"/>
    <property type="match status" value="1"/>
</dbReference>
<keyword evidence="1" id="KW-0732">Signal</keyword>
<proteinExistence type="predicted"/>
<dbReference type="Pfam" id="PF13472">
    <property type="entry name" value="Lipase_GDSL_2"/>
    <property type="match status" value="1"/>
</dbReference>